<dbReference type="CDD" id="cd06170">
    <property type="entry name" value="LuxR_C_like"/>
    <property type="match status" value="1"/>
</dbReference>
<dbReference type="InterPro" id="IPR000792">
    <property type="entry name" value="Tscrpt_reg_LuxR_C"/>
</dbReference>
<dbReference type="PRINTS" id="PR00038">
    <property type="entry name" value="HTHLUXR"/>
</dbReference>
<dbReference type="InterPro" id="IPR039420">
    <property type="entry name" value="WalR-like"/>
</dbReference>
<dbReference type="PROSITE" id="PS00622">
    <property type="entry name" value="HTH_LUXR_1"/>
    <property type="match status" value="1"/>
</dbReference>
<dbReference type="CDD" id="cd17535">
    <property type="entry name" value="REC_NarL-like"/>
    <property type="match status" value="1"/>
</dbReference>
<dbReference type="PANTHER" id="PTHR43214">
    <property type="entry name" value="TWO-COMPONENT RESPONSE REGULATOR"/>
    <property type="match status" value="1"/>
</dbReference>
<keyword evidence="9" id="KW-1185">Reference proteome</keyword>
<organism evidence="8 9">
    <name type="scientific">Ornithinibacter aureus</name>
    <dbReference type="NCBI Taxonomy" id="622664"/>
    <lineage>
        <taxon>Bacteria</taxon>
        <taxon>Bacillati</taxon>
        <taxon>Actinomycetota</taxon>
        <taxon>Actinomycetes</taxon>
        <taxon>Micrococcales</taxon>
        <taxon>Intrasporangiaceae</taxon>
        <taxon>Ornithinibacter</taxon>
    </lineage>
</organism>
<dbReference type="PROSITE" id="PS50043">
    <property type="entry name" value="HTH_LUXR_2"/>
    <property type="match status" value="1"/>
</dbReference>
<evidence type="ECO:0000256" key="3">
    <source>
        <dbReference type="ARBA" id="ARBA00023125"/>
    </source>
</evidence>
<dbReference type="Proteomes" id="UP001500390">
    <property type="component" value="Unassembled WGS sequence"/>
</dbReference>
<gene>
    <name evidence="8" type="ORF">GCM10023153_05690</name>
</gene>
<evidence type="ECO:0000259" key="7">
    <source>
        <dbReference type="PROSITE" id="PS50110"/>
    </source>
</evidence>
<comment type="caution">
    <text evidence="8">The sequence shown here is derived from an EMBL/GenBank/DDBJ whole genome shotgun (WGS) entry which is preliminary data.</text>
</comment>
<proteinExistence type="predicted"/>
<evidence type="ECO:0000256" key="5">
    <source>
        <dbReference type="PROSITE-ProRule" id="PRU00169"/>
    </source>
</evidence>
<evidence type="ECO:0000256" key="1">
    <source>
        <dbReference type="ARBA" id="ARBA00022553"/>
    </source>
</evidence>
<evidence type="ECO:0000259" key="6">
    <source>
        <dbReference type="PROSITE" id="PS50043"/>
    </source>
</evidence>
<dbReference type="SMART" id="SM00448">
    <property type="entry name" value="REC"/>
    <property type="match status" value="1"/>
</dbReference>
<evidence type="ECO:0000313" key="9">
    <source>
        <dbReference type="Proteomes" id="UP001500390"/>
    </source>
</evidence>
<dbReference type="PROSITE" id="PS50110">
    <property type="entry name" value="RESPONSE_REGULATORY"/>
    <property type="match status" value="1"/>
</dbReference>
<keyword evidence="4" id="KW-0804">Transcription</keyword>
<feature type="modified residue" description="4-aspartylphosphate" evidence="5">
    <location>
        <position position="64"/>
    </location>
</feature>
<accession>A0ABP8JE74</accession>
<keyword evidence="1 5" id="KW-0597">Phosphoprotein</keyword>
<dbReference type="Pfam" id="PF00072">
    <property type="entry name" value="Response_reg"/>
    <property type="match status" value="1"/>
</dbReference>
<feature type="domain" description="Response regulatory" evidence="7">
    <location>
        <begin position="13"/>
        <end position="129"/>
    </location>
</feature>
<dbReference type="InterPro" id="IPR001789">
    <property type="entry name" value="Sig_transdc_resp-reg_receiver"/>
</dbReference>
<dbReference type="InterPro" id="IPR058245">
    <property type="entry name" value="NreC/VraR/RcsB-like_REC"/>
</dbReference>
<keyword evidence="3" id="KW-0238">DNA-binding</keyword>
<feature type="domain" description="HTH luxR-type" evidence="6">
    <location>
        <begin position="165"/>
        <end position="230"/>
    </location>
</feature>
<evidence type="ECO:0000256" key="2">
    <source>
        <dbReference type="ARBA" id="ARBA00023015"/>
    </source>
</evidence>
<evidence type="ECO:0000313" key="8">
    <source>
        <dbReference type="EMBL" id="GAA4389447.1"/>
    </source>
</evidence>
<dbReference type="SUPFAM" id="SSF46894">
    <property type="entry name" value="C-terminal effector domain of the bipartite response regulators"/>
    <property type="match status" value="1"/>
</dbReference>
<protein>
    <submittedName>
        <fullName evidence="8">Response regulator transcription factor</fullName>
    </submittedName>
</protein>
<sequence length="236" mass="24266">MGGVNGASAAPVRVAIIDDDPLVRAGLAMILGGDPTLSVVGEAGDGADAVALVREVAPDVVLMDIRMPRRDGLAATGDLLALREPPKVLVLTTFDADEMVLAALRVGAHGFLLKDTPPARLVEAVHAVAAGLPILSPHATSALIAEVAARDAAGPSSADRRRVAARAALEVLTERELEVAGALGRGLSNQEIGSTLYLSVATVKAHVGRILTKLGLENRTQVAILVHDADLGDDEN</sequence>
<dbReference type="InterPro" id="IPR011006">
    <property type="entry name" value="CheY-like_superfamily"/>
</dbReference>
<dbReference type="SMART" id="SM00421">
    <property type="entry name" value="HTH_LUXR"/>
    <property type="match status" value="1"/>
</dbReference>
<keyword evidence="2" id="KW-0805">Transcription regulation</keyword>
<dbReference type="PANTHER" id="PTHR43214:SF24">
    <property type="entry name" value="TRANSCRIPTIONAL REGULATORY PROTEIN NARL-RELATED"/>
    <property type="match status" value="1"/>
</dbReference>
<dbReference type="Pfam" id="PF00196">
    <property type="entry name" value="GerE"/>
    <property type="match status" value="1"/>
</dbReference>
<reference evidence="9" key="1">
    <citation type="journal article" date="2019" name="Int. J. Syst. Evol. Microbiol.">
        <title>The Global Catalogue of Microorganisms (GCM) 10K type strain sequencing project: providing services to taxonomists for standard genome sequencing and annotation.</title>
        <authorList>
            <consortium name="The Broad Institute Genomics Platform"/>
            <consortium name="The Broad Institute Genome Sequencing Center for Infectious Disease"/>
            <person name="Wu L."/>
            <person name="Ma J."/>
        </authorList>
    </citation>
    <scope>NUCLEOTIDE SEQUENCE [LARGE SCALE GENOMIC DNA]</scope>
    <source>
        <strain evidence="9">JCM 17738</strain>
    </source>
</reference>
<evidence type="ECO:0000256" key="4">
    <source>
        <dbReference type="ARBA" id="ARBA00023163"/>
    </source>
</evidence>
<dbReference type="SUPFAM" id="SSF52172">
    <property type="entry name" value="CheY-like"/>
    <property type="match status" value="1"/>
</dbReference>
<dbReference type="Gene3D" id="3.40.50.2300">
    <property type="match status" value="1"/>
</dbReference>
<dbReference type="InterPro" id="IPR016032">
    <property type="entry name" value="Sig_transdc_resp-reg_C-effctor"/>
</dbReference>
<dbReference type="EMBL" id="BAABFX010000010">
    <property type="protein sequence ID" value="GAA4389447.1"/>
    <property type="molecule type" value="Genomic_DNA"/>
</dbReference>
<name>A0ABP8JE74_9MICO</name>